<reference evidence="1" key="1">
    <citation type="submission" date="2023-06" db="EMBL/GenBank/DDBJ databases">
        <authorList>
            <person name="Jiang Y."/>
            <person name="Liu Q."/>
        </authorList>
    </citation>
    <scope>NUCLEOTIDE SEQUENCE</scope>
    <source>
        <strain evidence="1">CGMCC 1.12090</strain>
    </source>
</reference>
<evidence type="ECO:0000313" key="2">
    <source>
        <dbReference type="Proteomes" id="UP001169027"/>
    </source>
</evidence>
<proteinExistence type="predicted"/>
<keyword evidence="1" id="KW-0966">Cell projection</keyword>
<gene>
    <name evidence="1" type="ORF">Q2T77_26275</name>
</gene>
<dbReference type="Gene3D" id="3.40.50.300">
    <property type="entry name" value="P-loop containing nucleotide triphosphate hydrolases"/>
    <property type="match status" value="1"/>
</dbReference>
<keyword evidence="1" id="KW-0969">Cilium</keyword>
<keyword evidence="2" id="KW-1185">Reference proteome</keyword>
<sequence length="293" mass="30320">MTKLVADQADGLRRLLAHTPTRVVAVAAMGPGGGATEAAMNLGAALVQQGRDVLVLDEHGGTAAAICAAWAIDPLGDLADVADRRLTCEGAIARAGCGVGVLPAPLGDRHAEIDPRVLCRGGVVLIAARIDGEGRLSALAQAADELLLVLQPNAASITSAYAGIKRLHYAHGLKQLRFLVDGVAGPEEAQQITTNLASTGSRYLAVSLEAAGWVRADPHLADARRLRQSVVEAFPASAAAVDFRRVAVDMGGWPWRTRAPAVRPARAVAPPSHGPRVELARARALAAARSAIA</sequence>
<organism evidence="1 2">
    <name type="scientific">Variovorax ginsengisoli</name>
    <dbReference type="NCBI Taxonomy" id="363844"/>
    <lineage>
        <taxon>Bacteria</taxon>
        <taxon>Pseudomonadati</taxon>
        <taxon>Pseudomonadota</taxon>
        <taxon>Betaproteobacteria</taxon>
        <taxon>Burkholderiales</taxon>
        <taxon>Comamonadaceae</taxon>
        <taxon>Variovorax</taxon>
    </lineage>
</organism>
<comment type="caution">
    <text evidence="1">The sequence shown here is derived from an EMBL/GenBank/DDBJ whole genome shotgun (WGS) entry which is preliminary data.</text>
</comment>
<evidence type="ECO:0000313" key="1">
    <source>
        <dbReference type="EMBL" id="MDO1535796.1"/>
    </source>
</evidence>
<dbReference type="InterPro" id="IPR027417">
    <property type="entry name" value="P-loop_NTPase"/>
</dbReference>
<dbReference type="EMBL" id="JAUKVY010000022">
    <property type="protein sequence ID" value="MDO1535796.1"/>
    <property type="molecule type" value="Genomic_DNA"/>
</dbReference>
<accession>A0ABT8SA64</accession>
<keyword evidence="1" id="KW-0282">Flagellum</keyword>
<dbReference type="SUPFAM" id="SSF52540">
    <property type="entry name" value="P-loop containing nucleoside triphosphate hydrolases"/>
    <property type="match status" value="1"/>
</dbReference>
<dbReference type="Proteomes" id="UP001169027">
    <property type="component" value="Unassembled WGS sequence"/>
</dbReference>
<dbReference type="RefSeq" id="WP_301813628.1">
    <property type="nucleotide sequence ID" value="NZ_JAUJZH010000022.1"/>
</dbReference>
<protein>
    <submittedName>
        <fullName evidence="1">Flagellar biosynthesis protein FlhG</fullName>
    </submittedName>
</protein>
<name>A0ABT8SA64_9BURK</name>